<dbReference type="STRING" id="521096.Tpau_3620"/>
<sequence length="171" mass="17746">MKSAFATVLAGAAVLAVAVPAAAAPSPNPAPTPTVPHPAGPKVTYSYIGPSTAPDYHREYSIVVHDSNATVLAGGYGTVDRSEKPTATDSKRLDYPTIRALVQSAGSLPPSATGTPCPGASTYRVKYEIGKAAPRETVAYSCAIGDAGNVEALKRYIAPVESKFDMERLLK</sequence>
<dbReference type="RefSeq" id="WP_013128194.1">
    <property type="nucleotide sequence ID" value="NC_014158.1"/>
</dbReference>
<evidence type="ECO:0000313" key="3">
    <source>
        <dbReference type="Proteomes" id="UP000001213"/>
    </source>
</evidence>
<organism evidence="2 3">
    <name type="scientific">Tsukamurella paurometabola (strain ATCC 8368 / DSM 20162 / CCUG 35730 / CIP 100753 / JCM 10117 / KCTC 9821 / NBRC 16120 / NCIMB 702349 / NCTC 13040)</name>
    <name type="common">Corynebacterium paurometabolum</name>
    <dbReference type="NCBI Taxonomy" id="521096"/>
    <lineage>
        <taxon>Bacteria</taxon>
        <taxon>Bacillati</taxon>
        <taxon>Actinomycetota</taxon>
        <taxon>Actinomycetes</taxon>
        <taxon>Mycobacteriales</taxon>
        <taxon>Tsukamurellaceae</taxon>
        <taxon>Tsukamurella</taxon>
    </lineage>
</organism>
<evidence type="ECO:0008006" key="4">
    <source>
        <dbReference type="Google" id="ProtNLM"/>
    </source>
</evidence>
<protein>
    <recommendedName>
        <fullName evidence="4">Lipoprotein</fullName>
    </recommendedName>
</protein>
<evidence type="ECO:0000256" key="1">
    <source>
        <dbReference type="SAM" id="SignalP"/>
    </source>
</evidence>
<dbReference type="AlphaFoldDB" id="D5UXW1"/>
<dbReference type="KEGG" id="tpr:Tpau_3620"/>
<reference evidence="3" key="1">
    <citation type="submission" date="2010-03" db="EMBL/GenBank/DDBJ databases">
        <title>The complete chromosome of Tsukamurella paurometabola DSM 20162.</title>
        <authorList>
            <consortium name="US DOE Joint Genome Institute (JGI-PGF)"/>
            <person name="Lucas S."/>
            <person name="Copeland A."/>
            <person name="Lapidus A."/>
            <person name="Glavina del Rio T."/>
            <person name="Dalin E."/>
            <person name="Tice H."/>
            <person name="Bruce D."/>
            <person name="Goodwin L."/>
            <person name="Pitluck S."/>
            <person name="Kyrpides N."/>
            <person name="Mavromatis K."/>
            <person name="Ivanova N."/>
            <person name="Mikhailova N."/>
            <person name="Munk A.C."/>
            <person name="Brettin T."/>
            <person name="Detter J.C."/>
            <person name="Tapia R."/>
            <person name="Han C."/>
            <person name="Larimer F."/>
            <person name="Land M."/>
            <person name="Hauser L."/>
            <person name="Markowitz V."/>
            <person name="Cheng J.-F."/>
            <person name="Hugenholtz P."/>
            <person name="Woyke T."/>
            <person name="Wu D."/>
            <person name="Jando M."/>
            <person name="Brambilla E."/>
            <person name="Klenk H.-P."/>
            <person name="Eisen J.A."/>
        </authorList>
    </citation>
    <scope>NUCLEOTIDE SEQUENCE [LARGE SCALE GENOMIC DNA]</scope>
    <source>
        <strain evidence="3">ATCC 8368 / DSM 20162 / CCUG 35730 / CIP 100753 / JCM 10117 / KCTC 9821 / NBRC 16120 / NCIMB 702349 / NCTC 13040</strain>
    </source>
</reference>
<dbReference type="Proteomes" id="UP000001213">
    <property type="component" value="Chromosome"/>
</dbReference>
<keyword evidence="3" id="KW-1185">Reference proteome</keyword>
<proteinExistence type="predicted"/>
<keyword evidence="1" id="KW-0732">Signal</keyword>
<evidence type="ECO:0000313" key="2">
    <source>
        <dbReference type="EMBL" id="ADG80198.1"/>
    </source>
</evidence>
<feature type="signal peptide" evidence="1">
    <location>
        <begin position="1"/>
        <end position="23"/>
    </location>
</feature>
<accession>D5UXW1</accession>
<dbReference type="EMBL" id="CP001966">
    <property type="protein sequence ID" value="ADG80198.1"/>
    <property type="molecule type" value="Genomic_DNA"/>
</dbReference>
<gene>
    <name evidence="2" type="ordered locus">Tpau_3620</name>
</gene>
<reference evidence="2 3" key="2">
    <citation type="journal article" date="2011" name="Stand. Genomic Sci.">
        <title>Complete genome sequence of Tsukamurella paurometabola type strain (no. 33).</title>
        <authorList>
            <person name="Munk A.C."/>
            <person name="Lapidus A."/>
            <person name="Lucas S."/>
            <person name="Nolan M."/>
            <person name="Tice H."/>
            <person name="Cheng J.F."/>
            <person name="Del Rio T.G."/>
            <person name="Goodwin L."/>
            <person name="Pitluck S."/>
            <person name="Liolios K."/>
            <person name="Huntemann M."/>
            <person name="Ivanova N."/>
            <person name="Mavromatis K."/>
            <person name="Mikhailova N."/>
            <person name="Pati A."/>
            <person name="Chen A."/>
            <person name="Palaniappan K."/>
            <person name="Tapia R."/>
            <person name="Han C."/>
            <person name="Land M."/>
            <person name="Hauser L."/>
            <person name="Chang Y.J."/>
            <person name="Jeffries C.D."/>
            <person name="Brettin T."/>
            <person name="Yasawong M."/>
            <person name="Brambilla E.M."/>
            <person name="Rohde M."/>
            <person name="Sikorski J."/>
            <person name="Goker M."/>
            <person name="Detter J.C."/>
            <person name="Woyke T."/>
            <person name="Bristow J."/>
            <person name="Eisen J.A."/>
            <person name="Markowitz V."/>
            <person name="Hugenholtz P."/>
            <person name="Kyrpides N.C."/>
            <person name="Klenk H.P."/>
        </authorList>
    </citation>
    <scope>NUCLEOTIDE SEQUENCE [LARGE SCALE GENOMIC DNA]</scope>
    <source>
        <strain evidence="3">ATCC 8368 / DSM 20162 / CCUG 35730 / CIP 100753 / JCM 10117 / KCTC 9821 / NBRC 16120 / NCIMB 702349 / NCTC 13040</strain>
    </source>
</reference>
<feature type="chain" id="PRO_5003078147" description="Lipoprotein" evidence="1">
    <location>
        <begin position="24"/>
        <end position="171"/>
    </location>
</feature>
<dbReference type="HOGENOM" id="CLU_1562207_0_0_11"/>
<name>D5UXW1_TSUPD</name>